<evidence type="ECO:0000313" key="1">
    <source>
        <dbReference type="EMBL" id="MBW0563264.1"/>
    </source>
</evidence>
<keyword evidence="2" id="KW-1185">Reference proteome</keyword>
<organism evidence="1 2">
    <name type="scientific">Austropuccinia psidii MF-1</name>
    <dbReference type="NCBI Taxonomy" id="1389203"/>
    <lineage>
        <taxon>Eukaryota</taxon>
        <taxon>Fungi</taxon>
        <taxon>Dikarya</taxon>
        <taxon>Basidiomycota</taxon>
        <taxon>Pucciniomycotina</taxon>
        <taxon>Pucciniomycetes</taxon>
        <taxon>Pucciniales</taxon>
        <taxon>Sphaerophragmiaceae</taxon>
        <taxon>Austropuccinia</taxon>
    </lineage>
</organism>
<reference evidence="1" key="1">
    <citation type="submission" date="2021-03" db="EMBL/GenBank/DDBJ databases">
        <title>Draft genome sequence of rust myrtle Austropuccinia psidii MF-1, a brazilian biotype.</title>
        <authorList>
            <person name="Quecine M.C."/>
            <person name="Pachon D.M.R."/>
            <person name="Bonatelli M.L."/>
            <person name="Correr F.H."/>
            <person name="Franceschini L.M."/>
            <person name="Leite T.F."/>
            <person name="Margarido G.R.A."/>
            <person name="Almeida C.A."/>
            <person name="Ferrarezi J.A."/>
            <person name="Labate C.A."/>
        </authorList>
    </citation>
    <scope>NUCLEOTIDE SEQUENCE</scope>
    <source>
        <strain evidence="1">MF-1</strain>
    </source>
</reference>
<evidence type="ECO:0000313" key="2">
    <source>
        <dbReference type="Proteomes" id="UP000765509"/>
    </source>
</evidence>
<protein>
    <submittedName>
        <fullName evidence="1">Uncharacterized protein</fullName>
    </submittedName>
</protein>
<dbReference type="Proteomes" id="UP000765509">
    <property type="component" value="Unassembled WGS sequence"/>
</dbReference>
<dbReference type="OrthoDB" id="413122at2759"/>
<dbReference type="EMBL" id="AVOT02073977">
    <property type="protein sequence ID" value="MBW0563264.1"/>
    <property type="molecule type" value="Genomic_DNA"/>
</dbReference>
<sequence length="160" mass="18132">MESQVTSRFFKKRFALIHPTTASFKVMVERGRKHAVACMEDSFAYAQDKWDKSNATPAFEVGDLVLVSTTNFNNIKGCKRLKDSFSEPFVIQALLGENSVEVELSEDLSKKYPTFPVSLIKPDKSSNSERFPLRNKFPQVIPPIETSGISKIRKVLKEKN</sequence>
<comment type="caution">
    <text evidence="1">The sequence shown here is derived from an EMBL/GenBank/DDBJ whole genome shotgun (WGS) entry which is preliminary data.</text>
</comment>
<gene>
    <name evidence="1" type="ORF">O181_102979</name>
</gene>
<accession>A0A9Q3JJK0</accession>
<proteinExistence type="predicted"/>
<dbReference type="AlphaFoldDB" id="A0A9Q3JJK0"/>
<name>A0A9Q3JJK0_9BASI</name>